<evidence type="ECO:0000313" key="2">
    <source>
        <dbReference type="EMBL" id="GGN81351.1"/>
    </source>
</evidence>
<feature type="region of interest" description="Disordered" evidence="1">
    <location>
        <begin position="84"/>
        <end position="112"/>
    </location>
</feature>
<protein>
    <submittedName>
        <fullName evidence="2">Uncharacterized protein</fullName>
    </submittedName>
</protein>
<dbReference type="Proteomes" id="UP000600365">
    <property type="component" value="Unassembled WGS sequence"/>
</dbReference>
<accession>A0A917YBU1</accession>
<organism evidence="2 3">
    <name type="scientific">Streptomyces albiflavescens</name>
    <dbReference type="NCBI Taxonomy" id="1623582"/>
    <lineage>
        <taxon>Bacteria</taxon>
        <taxon>Bacillati</taxon>
        <taxon>Actinomycetota</taxon>
        <taxon>Actinomycetes</taxon>
        <taxon>Kitasatosporales</taxon>
        <taxon>Streptomycetaceae</taxon>
        <taxon>Streptomyces</taxon>
    </lineage>
</organism>
<feature type="compositionally biased region" description="Low complexity" evidence="1">
    <location>
        <begin position="84"/>
        <end position="93"/>
    </location>
</feature>
<dbReference type="AlphaFoldDB" id="A0A917YBU1"/>
<reference evidence="2 3" key="1">
    <citation type="journal article" date="2014" name="Int. J. Syst. Evol. Microbiol.">
        <title>Complete genome sequence of Corynebacterium casei LMG S-19264T (=DSM 44701T), isolated from a smear-ripened cheese.</title>
        <authorList>
            <consortium name="US DOE Joint Genome Institute (JGI-PGF)"/>
            <person name="Walter F."/>
            <person name="Albersmeier A."/>
            <person name="Kalinowski J."/>
            <person name="Ruckert C."/>
        </authorList>
    </citation>
    <scope>NUCLEOTIDE SEQUENCE [LARGE SCALE GENOMIC DNA]</scope>
    <source>
        <strain evidence="2 3">CGMCC 4.7111</strain>
    </source>
</reference>
<evidence type="ECO:0000256" key="1">
    <source>
        <dbReference type="SAM" id="MobiDB-lite"/>
    </source>
</evidence>
<proteinExistence type="predicted"/>
<dbReference type="EMBL" id="BMMM01000014">
    <property type="protein sequence ID" value="GGN81351.1"/>
    <property type="molecule type" value="Genomic_DNA"/>
</dbReference>
<gene>
    <name evidence="2" type="ORF">GCM10011579_067820</name>
</gene>
<evidence type="ECO:0000313" key="3">
    <source>
        <dbReference type="Proteomes" id="UP000600365"/>
    </source>
</evidence>
<sequence length="112" mass="12041">MGDVRMQDDASTRSRPADQRAAEIMEVLLTVAPDAELDREAGERVTRRLRAEIGELDVESVRPGPGAPAPDAAKGTDAVTLGARRWPAAAPRPSKTRSPTRLPRCPSNCVAR</sequence>
<name>A0A917YBU1_9ACTN</name>
<keyword evidence="3" id="KW-1185">Reference proteome</keyword>
<comment type="caution">
    <text evidence="2">The sequence shown here is derived from an EMBL/GenBank/DDBJ whole genome shotgun (WGS) entry which is preliminary data.</text>
</comment>